<evidence type="ECO:0000313" key="2">
    <source>
        <dbReference type="EMBL" id="KAA1251382.1"/>
    </source>
</evidence>
<keyword evidence="3" id="KW-1185">Reference proteome</keyword>
<dbReference type="Proteomes" id="UP000324701">
    <property type="component" value="Unassembled WGS sequence"/>
</dbReference>
<name>A0A5B1BTU4_MYCSI</name>
<organism evidence="2 3">
    <name type="scientific">Mycobacterium simiae</name>
    <name type="common">Mycobacterium habana</name>
    <dbReference type="NCBI Taxonomy" id="1784"/>
    <lineage>
        <taxon>Bacteria</taxon>
        <taxon>Bacillati</taxon>
        <taxon>Actinomycetota</taxon>
        <taxon>Actinomycetes</taxon>
        <taxon>Mycobacteriales</taxon>
        <taxon>Mycobacteriaceae</taxon>
        <taxon>Mycobacterium</taxon>
        <taxon>Mycobacterium simiae complex</taxon>
    </lineage>
</organism>
<accession>A0A5B1BTU4</accession>
<reference evidence="2 3" key="1">
    <citation type="submission" date="2019-09" db="EMBL/GenBank/DDBJ databases">
        <title>Report of infection by Mycobacterium simiae a patient suffering from pulmonary tuberculosis.</title>
        <authorList>
            <person name="Mohanty P.S."/>
            <person name="Bansal A.K."/>
            <person name="Singh H."/>
            <person name="Sharma S."/>
            <person name="Patil S.A."/>
            <person name="Upadhaya P."/>
            <person name="Singh P.K."/>
            <person name="Kumar D."/>
            <person name="Kumar S."/>
            <person name="Singh R.K."/>
            <person name="Chaudhary B."/>
        </authorList>
    </citation>
    <scope>NUCLEOTIDE SEQUENCE [LARGE SCALE GENOMIC DNA]</scope>
    <source>
        <strain evidence="2 3">JAL-560-SIM</strain>
    </source>
</reference>
<feature type="domain" description="Uncharacterized protein MT0599" evidence="1">
    <location>
        <begin position="15"/>
        <end position="75"/>
    </location>
</feature>
<proteinExistence type="predicted"/>
<dbReference type="AlphaFoldDB" id="A0A5B1BTU4"/>
<evidence type="ECO:0000259" key="1">
    <source>
        <dbReference type="Pfam" id="PF25859"/>
    </source>
</evidence>
<dbReference type="EMBL" id="VTZN01000016">
    <property type="protein sequence ID" value="KAA1251382.1"/>
    <property type="molecule type" value="Genomic_DNA"/>
</dbReference>
<dbReference type="Pfam" id="PF25859">
    <property type="entry name" value="MT0599"/>
    <property type="match status" value="1"/>
</dbReference>
<dbReference type="InterPro" id="IPR059086">
    <property type="entry name" value="MT0599"/>
</dbReference>
<sequence length="88" mass="9764">MDNVVAHPFDERGARILVLTGDPRRRVVIVPGCHLDTLHQEDNTYFFQDGNALVGMIVEGGTVEYHPADRTYVVQLTDGKHTADLSSD</sequence>
<gene>
    <name evidence="2" type="ORF">F0Q45_04720</name>
</gene>
<evidence type="ECO:0000313" key="3">
    <source>
        <dbReference type="Proteomes" id="UP000324701"/>
    </source>
</evidence>
<comment type="caution">
    <text evidence="2">The sequence shown here is derived from an EMBL/GenBank/DDBJ whole genome shotgun (WGS) entry which is preliminary data.</text>
</comment>
<dbReference type="OrthoDB" id="4736900at2"/>
<protein>
    <recommendedName>
        <fullName evidence="1">Uncharacterized protein MT0599 domain-containing protein</fullName>
    </recommendedName>
</protein>